<feature type="region of interest" description="Disordered" evidence="1">
    <location>
        <begin position="698"/>
        <end position="728"/>
    </location>
</feature>
<dbReference type="Proteomes" id="UP000612055">
    <property type="component" value="Unassembled WGS sequence"/>
</dbReference>
<accession>A0A836BPC3</accession>
<feature type="region of interest" description="Disordered" evidence="1">
    <location>
        <begin position="1"/>
        <end position="40"/>
    </location>
</feature>
<dbReference type="AlphaFoldDB" id="A0A836BPC3"/>
<comment type="caution">
    <text evidence="2">The sequence shown here is derived from an EMBL/GenBank/DDBJ whole genome shotgun (WGS) entry which is preliminary data.</text>
</comment>
<feature type="compositionally biased region" description="Low complexity" evidence="1">
    <location>
        <begin position="710"/>
        <end position="728"/>
    </location>
</feature>
<organism evidence="2 3">
    <name type="scientific">Edaphochlamys debaryana</name>
    <dbReference type="NCBI Taxonomy" id="47281"/>
    <lineage>
        <taxon>Eukaryota</taxon>
        <taxon>Viridiplantae</taxon>
        <taxon>Chlorophyta</taxon>
        <taxon>core chlorophytes</taxon>
        <taxon>Chlorophyceae</taxon>
        <taxon>CS clade</taxon>
        <taxon>Chlamydomonadales</taxon>
        <taxon>Chlamydomonadales incertae sedis</taxon>
        <taxon>Edaphochlamys</taxon>
    </lineage>
</organism>
<protein>
    <submittedName>
        <fullName evidence="2">Uncharacterized protein</fullName>
    </submittedName>
</protein>
<reference evidence="2" key="1">
    <citation type="journal article" date="2020" name="bioRxiv">
        <title>Comparative genomics of Chlamydomonas.</title>
        <authorList>
            <person name="Craig R.J."/>
            <person name="Hasan A.R."/>
            <person name="Ness R.W."/>
            <person name="Keightley P.D."/>
        </authorList>
    </citation>
    <scope>NUCLEOTIDE SEQUENCE</scope>
    <source>
        <strain evidence="2">CCAP 11/70</strain>
    </source>
</reference>
<evidence type="ECO:0000313" key="2">
    <source>
        <dbReference type="EMBL" id="KAG2482589.1"/>
    </source>
</evidence>
<gene>
    <name evidence="2" type="ORF">HYH03_018473</name>
</gene>
<keyword evidence="3" id="KW-1185">Reference proteome</keyword>
<proteinExistence type="predicted"/>
<dbReference type="EMBL" id="JAEHOE010000212">
    <property type="protein sequence ID" value="KAG2482589.1"/>
    <property type="molecule type" value="Genomic_DNA"/>
</dbReference>
<evidence type="ECO:0000313" key="3">
    <source>
        <dbReference type="Proteomes" id="UP000612055"/>
    </source>
</evidence>
<evidence type="ECO:0000256" key="1">
    <source>
        <dbReference type="SAM" id="MobiDB-lite"/>
    </source>
</evidence>
<name>A0A836BPC3_9CHLO</name>
<feature type="region of interest" description="Disordered" evidence="1">
    <location>
        <begin position="60"/>
        <end position="84"/>
    </location>
</feature>
<feature type="compositionally biased region" description="Gly residues" evidence="1">
    <location>
        <begin position="8"/>
        <end position="19"/>
    </location>
</feature>
<sequence length="745" mass="74710">MPPTSRGRGAGGGGGGGNASGSAASSGAAAPSPSAAAPASVLPAGVRSALRELPSFADALVPAPTQRGPRRAGGATGGRLSRSQDQQLHACLGELAAAMAVLPGASPRHAAALAELLSQEPAAVAALLRLHATVGRMGGGQPEWQLPLLNALTQLLLMAMPLPPSRHALSVLRFAQAMLRAQPFHAHSRHLAAVAAGLEAGGGGSGGGGSGGGAGSSSGGGSLGGGAGPIPHTDADIVLGYHMCLLQGLTGVLGFAGETEAAIRRLGLAPLPPPLAAEVAAGRRACMEELARGLAESGFLEHAARLLLQLQARLPMDLQRQSTAMKLEAIGSLWGALERASGTALLIAEPPSRPDTAAGSVSPAAAAHLRSALSGRCVQTAVLVYGVGTLRAADRGPAYGLPPPLQTAGLALVKEAPGGSRVLSPIALELLLRQLALASALRPPGPGASLELALRVGRVAVVTAASQFPAGCINNPFCSGLGLKPLATRLKLDPNEAARLAVGALACGRLLLPRQRPSPRLEAQRAEWWRLARQCIALSNFEREDVVLRQLWGLVREPLLAVWPGGRLDLDALPPAAPPEAAAALAAGLLPQLLSTITPLIMLAGTPSPISMTLLAACGEARPGGTGLALLLAPLLAYGDPREGEALVAALTALVTLAHGAAGREPFQRAIAAFARAAAEALGRCRSLCAAAEAPAGPGEASARGGGAGPALPARPAGRGARGVPQTPLQQLKRLLAPLLAAAAR</sequence>
<feature type="compositionally biased region" description="Low complexity" evidence="1">
    <location>
        <begin position="20"/>
        <end position="40"/>
    </location>
</feature>
<feature type="region of interest" description="Disordered" evidence="1">
    <location>
        <begin position="204"/>
        <end position="227"/>
    </location>
</feature>